<evidence type="ECO:0008006" key="3">
    <source>
        <dbReference type="Google" id="ProtNLM"/>
    </source>
</evidence>
<reference evidence="1 2" key="1">
    <citation type="submission" date="2017-01" db="EMBL/GenBank/DDBJ databases">
        <title>Trade-off between light-utilization and light-protection in marine flavobacteria.</title>
        <authorList>
            <person name="Kumagai Y."/>
            <person name="Yoshizawa S."/>
            <person name="Kogure K."/>
            <person name="Iwasaki W."/>
        </authorList>
    </citation>
    <scope>NUCLEOTIDE SEQUENCE [LARGE SCALE GENOMIC DNA]</scope>
    <source>
        <strain evidence="1 2">KCTC 32109</strain>
    </source>
</reference>
<dbReference type="RefSeq" id="WP_105071139.1">
    <property type="nucleotide sequence ID" value="NZ_MTPW01000001.1"/>
</dbReference>
<evidence type="ECO:0000313" key="1">
    <source>
        <dbReference type="EMBL" id="PQJ32043.1"/>
    </source>
</evidence>
<keyword evidence="2" id="KW-1185">Reference proteome</keyword>
<dbReference type="PANTHER" id="PTHR33706">
    <property type="entry name" value="MORN VARIANT REPEAT PROTEIN"/>
    <property type="match status" value="1"/>
</dbReference>
<name>A0A2S7UCN0_9FLAO</name>
<dbReference type="InterPro" id="IPR011652">
    <property type="entry name" value="MORN_2"/>
</dbReference>
<sequence>MRFINRLVSILKGVLICVILIQCKDSSTALKESQELKTVETITPIPFTDYYPSGNLKTKGQLLHDKKMGTWISYLENGDEKSIQNFKDDVLDGFQKTLYSQELYMEGDFKQGVKIGTWKSYFKDNHQLKYLKHFDNNGNSTGKWESYYDSGELSLIENYVNNQANGNKTEYFKNGQISSTGKLINGKNHGIWNYYYDTGVLQCEKEFKIGIEEGVYKQYYENGSLYKEGTKTNFEKTGVWKTYDQNGSIIETKSYRDSKN</sequence>
<dbReference type="Gene3D" id="2.20.110.10">
    <property type="entry name" value="Histone H3 K4-specific methyltransferase SET7/9 N-terminal domain"/>
    <property type="match status" value="2"/>
</dbReference>
<dbReference type="SUPFAM" id="SSF82185">
    <property type="entry name" value="Histone H3 K4-specific methyltransferase SET7/9 N-terminal domain"/>
    <property type="match status" value="2"/>
</dbReference>
<comment type="caution">
    <text evidence="1">The sequence shown here is derived from an EMBL/GenBank/DDBJ whole genome shotgun (WGS) entry which is preliminary data.</text>
</comment>
<dbReference type="Gene3D" id="3.90.930.1">
    <property type="match status" value="1"/>
</dbReference>
<dbReference type="AlphaFoldDB" id="A0A2S7UCN0"/>
<dbReference type="OrthoDB" id="9812747at2"/>
<accession>A0A2S7UCN0</accession>
<dbReference type="Proteomes" id="UP000239747">
    <property type="component" value="Unassembled WGS sequence"/>
</dbReference>
<protein>
    <recommendedName>
        <fullName evidence="3">Membrane-binding protein</fullName>
    </recommendedName>
</protein>
<proteinExistence type="predicted"/>
<dbReference type="Pfam" id="PF07661">
    <property type="entry name" value="MORN_2"/>
    <property type="match status" value="4"/>
</dbReference>
<dbReference type="EMBL" id="MTPW01000001">
    <property type="protein sequence ID" value="PQJ32043.1"/>
    <property type="molecule type" value="Genomic_DNA"/>
</dbReference>
<organism evidence="1 2">
    <name type="scientific">Nonlabens arenilitoris</name>
    <dbReference type="NCBI Taxonomy" id="1217969"/>
    <lineage>
        <taxon>Bacteria</taxon>
        <taxon>Pseudomonadati</taxon>
        <taxon>Bacteroidota</taxon>
        <taxon>Flavobacteriia</taxon>
        <taxon>Flavobacteriales</taxon>
        <taxon>Flavobacteriaceae</taxon>
        <taxon>Nonlabens</taxon>
    </lineage>
</organism>
<evidence type="ECO:0000313" key="2">
    <source>
        <dbReference type="Proteomes" id="UP000239747"/>
    </source>
</evidence>
<dbReference type="PANTHER" id="PTHR33706:SF1">
    <property type="entry name" value="TPR REPEAT PROTEIN"/>
    <property type="match status" value="1"/>
</dbReference>
<gene>
    <name evidence="1" type="ORF">BST92_08935</name>
</gene>